<organism evidence="1 2">
    <name type="scientific">Kistimonas scapharcae</name>
    <dbReference type="NCBI Taxonomy" id="1036133"/>
    <lineage>
        <taxon>Bacteria</taxon>
        <taxon>Pseudomonadati</taxon>
        <taxon>Pseudomonadota</taxon>
        <taxon>Gammaproteobacteria</taxon>
        <taxon>Oceanospirillales</taxon>
        <taxon>Endozoicomonadaceae</taxon>
        <taxon>Kistimonas</taxon>
    </lineage>
</organism>
<sequence>MQFDTSKQQQIITEALLQLYKSAVSAIKTVDFQEYYKTFKDLRQVVKILFRLDLTMFLDLPLTAGFGSKGASLVSTLKANLSFNQNMIAYNFLYTKDLQTFIASGQKSDLIYCNFGPDIDGNHGTILFLERPINTHVRMTVVNSTGAFTSEQIQHECPPQFTLNIYIYMLLTGAIYFARLHPYLTFDFGFIKEQSQQDHENCHVWCCKVLRKTHDIEAFSQLVWPTCAELKEHNLVYKKAAPLKWENINLQVYSLTLPKTYWKPIQSISQLHTLTDALSPSDKGKILFDQIKDSECGDYLTGEGMTLGTKTVNNHLQRISIKYSVIGLLHQMGTLTANHLHYIRELTAKRTSAVTPG</sequence>
<protein>
    <recommendedName>
        <fullName evidence="3">HTH luxR-type domain-containing protein</fullName>
    </recommendedName>
</protein>
<comment type="caution">
    <text evidence="1">The sequence shown here is derived from an EMBL/GenBank/DDBJ whole genome shotgun (WGS) entry which is preliminary data.</text>
</comment>
<dbReference type="Proteomes" id="UP001500604">
    <property type="component" value="Unassembled WGS sequence"/>
</dbReference>
<accession>A0ABP8V9C6</accession>
<dbReference type="EMBL" id="BAABFL010000456">
    <property type="protein sequence ID" value="GAA4651572.1"/>
    <property type="molecule type" value="Genomic_DNA"/>
</dbReference>
<evidence type="ECO:0000313" key="2">
    <source>
        <dbReference type="Proteomes" id="UP001500604"/>
    </source>
</evidence>
<keyword evidence="2" id="KW-1185">Reference proteome</keyword>
<gene>
    <name evidence="1" type="ORF">GCM10023116_38560</name>
</gene>
<evidence type="ECO:0000313" key="1">
    <source>
        <dbReference type="EMBL" id="GAA4651572.1"/>
    </source>
</evidence>
<evidence type="ECO:0008006" key="3">
    <source>
        <dbReference type="Google" id="ProtNLM"/>
    </source>
</evidence>
<reference evidence="2" key="1">
    <citation type="journal article" date="2019" name="Int. J. Syst. Evol. Microbiol.">
        <title>The Global Catalogue of Microorganisms (GCM) 10K type strain sequencing project: providing services to taxonomists for standard genome sequencing and annotation.</title>
        <authorList>
            <consortium name="The Broad Institute Genomics Platform"/>
            <consortium name="The Broad Institute Genome Sequencing Center for Infectious Disease"/>
            <person name="Wu L."/>
            <person name="Ma J."/>
        </authorList>
    </citation>
    <scope>NUCLEOTIDE SEQUENCE [LARGE SCALE GENOMIC DNA]</scope>
    <source>
        <strain evidence="2">JCM 17805</strain>
    </source>
</reference>
<name>A0ABP8V9C6_9GAMM</name>
<proteinExistence type="predicted"/>